<protein>
    <submittedName>
        <fullName evidence="1">Transposase</fullName>
    </submittedName>
</protein>
<name>T1BHI0_9ZZZZ</name>
<accession>T1BHI0</accession>
<reference evidence="1" key="2">
    <citation type="journal article" date="2014" name="ISME J.">
        <title>Microbial stratification in low pH oxic and suboxic macroscopic growths along an acid mine drainage.</title>
        <authorList>
            <person name="Mendez-Garcia C."/>
            <person name="Mesa V."/>
            <person name="Sprenger R.R."/>
            <person name="Richter M."/>
            <person name="Diez M.S."/>
            <person name="Solano J."/>
            <person name="Bargiela R."/>
            <person name="Golyshina O.V."/>
            <person name="Manteca A."/>
            <person name="Ramos J.L."/>
            <person name="Gallego J.R."/>
            <person name="Llorente I."/>
            <person name="Martins Dos Santos V.A."/>
            <person name="Jensen O.N."/>
            <person name="Pelaez A.I."/>
            <person name="Sanchez J."/>
            <person name="Ferrer M."/>
        </authorList>
    </citation>
    <scope>NUCLEOTIDE SEQUENCE</scope>
</reference>
<evidence type="ECO:0000313" key="1">
    <source>
        <dbReference type="EMBL" id="EQD69102.1"/>
    </source>
</evidence>
<gene>
    <name evidence="1" type="ORF">B2A_00190</name>
</gene>
<dbReference type="AlphaFoldDB" id="T1BHI0"/>
<proteinExistence type="predicted"/>
<dbReference type="EMBL" id="AUZZ01000131">
    <property type="protein sequence ID" value="EQD69102.1"/>
    <property type="molecule type" value="Genomic_DNA"/>
</dbReference>
<organism evidence="1">
    <name type="scientific">mine drainage metagenome</name>
    <dbReference type="NCBI Taxonomy" id="410659"/>
    <lineage>
        <taxon>unclassified sequences</taxon>
        <taxon>metagenomes</taxon>
        <taxon>ecological metagenomes</taxon>
    </lineage>
</organism>
<reference evidence="1" key="1">
    <citation type="submission" date="2013-08" db="EMBL/GenBank/DDBJ databases">
        <authorList>
            <person name="Mendez C."/>
            <person name="Richter M."/>
            <person name="Ferrer M."/>
            <person name="Sanchez J."/>
        </authorList>
    </citation>
    <scope>NUCLEOTIDE SEQUENCE</scope>
</reference>
<feature type="non-terminal residue" evidence="1">
    <location>
        <position position="45"/>
    </location>
</feature>
<sequence length="45" mass="4958">MALVGERTADVKCLRLGPWVIGRILLADPGDYAHRLFAKIDEYGG</sequence>
<comment type="caution">
    <text evidence="1">The sequence shown here is derived from an EMBL/GenBank/DDBJ whole genome shotgun (WGS) entry which is preliminary data.</text>
</comment>